<dbReference type="EMBL" id="WIXE01011294">
    <property type="protein sequence ID" value="KAK5976851.1"/>
    <property type="molecule type" value="Genomic_DNA"/>
</dbReference>
<feature type="chain" id="PRO_5042887275" evidence="2">
    <location>
        <begin position="20"/>
        <end position="115"/>
    </location>
</feature>
<reference evidence="3 4" key="1">
    <citation type="submission" date="2019-10" db="EMBL/GenBank/DDBJ databases">
        <title>Assembly and Annotation for the nematode Trichostrongylus colubriformis.</title>
        <authorList>
            <person name="Martin J."/>
        </authorList>
    </citation>
    <scope>NUCLEOTIDE SEQUENCE [LARGE SCALE GENOMIC DNA]</scope>
    <source>
        <strain evidence="3">G859</strain>
        <tissue evidence="3">Whole worm</tissue>
    </source>
</reference>
<feature type="region of interest" description="Disordered" evidence="1">
    <location>
        <begin position="28"/>
        <end position="115"/>
    </location>
</feature>
<proteinExistence type="predicted"/>
<feature type="compositionally biased region" description="Polar residues" evidence="1">
    <location>
        <begin position="36"/>
        <end position="57"/>
    </location>
</feature>
<protein>
    <submittedName>
        <fullName evidence="3">Uncharacterized protein</fullName>
    </submittedName>
</protein>
<evidence type="ECO:0000313" key="4">
    <source>
        <dbReference type="Proteomes" id="UP001331761"/>
    </source>
</evidence>
<evidence type="ECO:0000313" key="3">
    <source>
        <dbReference type="EMBL" id="KAK5976851.1"/>
    </source>
</evidence>
<feature type="compositionally biased region" description="Low complexity" evidence="1">
    <location>
        <begin position="70"/>
        <end position="107"/>
    </location>
</feature>
<organism evidence="3 4">
    <name type="scientific">Trichostrongylus colubriformis</name>
    <name type="common">Black scour worm</name>
    <dbReference type="NCBI Taxonomy" id="6319"/>
    <lineage>
        <taxon>Eukaryota</taxon>
        <taxon>Metazoa</taxon>
        <taxon>Ecdysozoa</taxon>
        <taxon>Nematoda</taxon>
        <taxon>Chromadorea</taxon>
        <taxon>Rhabditida</taxon>
        <taxon>Rhabditina</taxon>
        <taxon>Rhabditomorpha</taxon>
        <taxon>Strongyloidea</taxon>
        <taxon>Trichostrongylidae</taxon>
        <taxon>Trichostrongylus</taxon>
    </lineage>
</organism>
<feature type="non-terminal residue" evidence="3">
    <location>
        <position position="1"/>
    </location>
</feature>
<dbReference type="AlphaFoldDB" id="A0AAN8FBW4"/>
<sequence length="115" mass="11866">GLFILILCVIPAFIIAVVALGKVASKRKKKNAKNKLTSQIQSSSTPGTVPTIGSATPKSGLLDDQEKCKTTTITPSQTPDTKTPSTTPDAKTPASVAPSTPATAPTPNKEIGRKP</sequence>
<keyword evidence="2" id="KW-0732">Signal</keyword>
<feature type="signal peptide" evidence="2">
    <location>
        <begin position="1"/>
        <end position="19"/>
    </location>
</feature>
<comment type="caution">
    <text evidence="3">The sequence shown here is derived from an EMBL/GenBank/DDBJ whole genome shotgun (WGS) entry which is preliminary data.</text>
</comment>
<evidence type="ECO:0000256" key="2">
    <source>
        <dbReference type="SAM" id="SignalP"/>
    </source>
</evidence>
<name>A0AAN8FBW4_TRICO</name>
<dbReference type="Proteomes" id="UP001331761">
    <property type="component" value="Unassembled WGS sequence"/>
</dbReference>
<keyword evidence="4" id="KW-1185">Reference proteome</keyword>
<evidence type="ECO:0000256" key="1">
    <source>
        <dbReference type="SAM" id="MobiDB-lite"/>
    </source>
</evidence>
<accession>A0AAN8FBW4</accession>
<gene>
    <name evidence="3" type="ORF">GCK32_021963</name>
</gene>